<dbReference type="KEGG" id="bbes:BESB_021260"/>
<evidence type="ECO:0000256" key="1">
    <source>
        <dbReference type="SAM" id="MobiDB-lite"/>
    </source>
</evidence>
<dbReference type="InterPro" id="IPR058240">
    <property type="entry name" value="rSAM_sf"/>
</dbReference>
<evidence type="ECO:0000313" key="4">
    <source>
        <dbReference type="Proteomes" id="UP000224006"/>
    </source>
</evidence>
<accession>A0A2A9M2H5</accession>
<sequence length="776" mass="84826">MENEAFSWLIPTHRSLREIRAHSRRPIEDEGLLKAETRASLRRSVATCDSGNEDIPRSYAPKEQTIFRSIYFGGGTPSLIPPPLLERVLNVLDKEARQLSPAGAGSFRPPIHKPQIAGGDGVEDTVCQLDAEIQHDSNSSGIGARRLVEELSIEIEPSTIVSEKQLETLVQLGFTRFSVGVQTFDDTILKRLGRANTRAANIRVLRSLQKLVHEYKGRGQRLSISTDVLLSFQGHEQLLEDLRLCTDLGASHISLYGMQIERKSVFGRTLPRDLPTEDEAADLLIEAHQWLLRHGFEHYEVSSFARIDEDIHRARRRTDVFGSVVRGGGGEQGHRCLHNEAYWRLEPFFGFGMGASSLVNLHRWTRPDRLGPYLRWVRGPLAREGFFAATATPPALHKCPPRYQGRHLLRELGVGCFAIGIGNRDIFHQASFQRDSNHSLETRSAAQAGVRTPQAVKTLDTFSASKTAEAPAPLDKGNDSSILPAEDQAPLPSEPCPRGTSCPAERCSGEEAVLQRTHHQLAVEAIVSALRTDDGVDLCALADLDRMLLSRKTEDKCGLSTSDGIDVPESAEGPLLQGVAKGVRNALRAGTAEILVSGQLPVGSALERLLTKWKEDQKSPSGGAETTCGEAVVTNGAGRASCARILRDLDSESGAPASASLAVHEKSSQSSNDGEPVDRLCCEGLSCDAGSVKDSDTVLRVALTSRLVDSECPRSGETTSDLAVGDATENRRLRQPTHELSARLRLRAPRGFLVSNDILSDILCAIDECEKRTRQY</sequence>
<protein>
    <submittedName>
        <fullName evidence="3">Radical SAM domain-containing protein</fullName>
    </submittedName>
</protein>
<gene>
    <name evidence="3" type="ORF">BESB_021260</name>
</gene>
<evidence type="ECO:0000313" key="3">
    <source>
        <dbReference type="EMBL" id="PFH32185.1"/>
    </source>
</evidence>
<dbReference type="Proteomes" id="UP000224006">
    <property type="component" value="Chromosome XI"/>
</dbReference>
<dbReference type="InterPro" id="IPR034505">
    <property type="entry name" value="Coproporphyrinogen-III_oxidase"/>
</dbReference>
<reference evidence="3 4" key="1">
    <citation type="submission" date="2017-09" db="EMBL/GenBank/DDBJ databases">
        <title>Genome sequencing of Besnoitia besnoiti strain Bb-Ger1.</title>
        <authorList>
            <person name="Schares G."/>
            <person name="Venepally P."/>
            <person name="Lorenzi H.A."/>
        </authorList>
    </citation>
    <scope>NUCLEOTIDE SEQUENCE [LARGE SCALE GENOMIC DNA]</scope>
    <source>
        <strain evidence="3 4">Bb-Ger1</strain>
    </source>
</reference>
<dbReference type="PANTHER" id="PTHR13932:SF5">
    <property type="entry name" value="RADICAL S-ADENOSYL METHIONINE DOMAIN-CONTAINING PROTEIN 1, MITOCHONDRIAL"/>
    <property type="match status" value="1"/>
</dbReference>
<dbReference type="InterPro" id="IPR007197">
    <property type="entry name" value="rSAM"/>
</dbReference>
<proteinExistence type="predicted"/>
<feature type="domain" description="Elp3/MiaA/NifB-like radical SAM core" evidence="2">
    <location>
        <begin position="37"/>
        <end position="286"/>
    </location>
</feature>
<feature type="region of interest" description="Disordered" evidence="1">
    <location>
        <begin position="463"/>
        <end position="502"/>
    </location>
</feature>
<dbReference type="EMBL" id="NWUJ01000012">
    <property type="protein sequence ID" value="PFH32185.1"/>
    <property type="molecule type" value="Genomic_DNA"/>
</dbReference>
<keyword evidence="4" id="KW-1185">Reference proteome</keyword>
<organism evidence="3 4">
    <name type="scientific">Besnoitia besnoiti</name>
    <name type="common">Apicomplexan protozoan</name>
    <dbReference type="NCBI Taxonomy" id="94643"/>
    <lineage>
        <taxon>Eukaryota</taxon>
        <taxon>Sar</taxon>
        <taxon>Alveolata</taxon>
        <taxon>Apicomplexa</taxon>
        <taxon>Conoidasida</taxon>
        <taxon>Coccidia</taxon>
        <taxon>Eucoccidiorida</taxon>
        <taxon>Eimeriorina</taxon>
        <taxon>Sarcocystidae</taxon>
        <taxon>Besnoitia</taxon>
    </lineage>
</organism>
<dbReference type="GeneID" id="40307187"/>
<dbReference type="PANTHER" id="PTHR13932">
    <property type="entry name" value="COPROPORPHYRINIGEN III OXIDASE"/>
    <property type="match status" value="1"/>
</dbReference>
<dbReference type="GO" id="GO:0005737">
    <property type="term" value="C:cytoplasm"/>
    <property type="evidence" value="ECO:0007669"/>
    <property type="project" value="TreeGrafter"/>
</dbReference>
<dbReference type="SUPFAM" id="SSF102114">
    <property type="entry name" value="Radical SAM enzymes"/>
    <property type="match status" value="1"/>
</dbReference>
<evidence type="ECO:0000259" key="2">
    <source>
        <dbReference type="SMART" id="SM00729"/>
    </source>
</evidence>
<dbReference type="OrthoDB" id="348229at2759"/>
<dbReference type="InterPro" id="IPR006638">
    <property type="entry name" value="Elp3/MiaA/NifB-like_rSAM"/>
</dbReference>
<name>A0A2A9M2H5_BESBE</name>
<dbReference type="RefSeq" id="XP_029216194.1">
    <property type="nucleotide sequence ID" value="XM_029360835.1"/>
</dbReference>
<dbReference type="AlphaFoldDB" id="A0A2A9M2H5"/>
<dbReference type="GO" id="GO:0003824">
    <property type="term" value="F:catalytic activity"/>
    <property type="evidence" value="ECO:0007669"/>
    <property type="project" value="InterPro"/>
</dbReference>
<dbReference type="GO" id="GO:0006779">
    <property type="term" value="P:porphyrin-containing compound biosynthetic process"/>
    <property type="evidence" value="ECO:0007669"/>
    <property type="project" value="TreeGrafter"/>
</dbReference>
<dbReference type="SMART" id="SM00729">
    <property type="entry name" value="Elp3"/>
    <property type="match status" value="1"/>
</dbReference>
<dbReference type="GO" id="GO:0051539">
    <property type="term" value="F:4 iron, 4 sulfur cluster binding"/>
    <property type="evidence" value="ECO:0007669"/>
    <property type="project" value="TreeGrafter"/>
</dbReference>
<dbReference type="Pfam" id="PF04055">
    <property type="entry name" value="Radical_SAM"/>
    <property type="match status" value="1"/>
</dbReference>
<dbReference type="STRING" id="94643.A0A2A9M2H5"/>
<dbReference type="VEuPathDB" id="ToxoDB:BESB_021260"/>
<dbReference type="Gene3D" id="3.30.750.200">
    <property type="match status" value="1"/>
</dbReference>
<comment type="caution">
    <text evidence="3">The sequence shown here is derived from an EMBL/GenBank/DDBJ whole genome shotgun (WGS) entry which is preliminary data.</text>
</comment>